<dbReference type="PIRSF" id="PIRSF001549">
    <property type="entry name" value="His-tRNA_synth"/>
    <property type="match status" value="1"/>
</dbReference>
<keyword evidence="7" id="KW-0030">Aminoacyl-tRNA synthetase</keyword>
<dbReference type="CDD" id="cd00859">
    <property type="entry name" value="HisRS_anticodon"/>
    <property type="match status" value="1"/>
</dbReference>
<dbReference type="InterPro" id="IPR006195">
    <property type="entry name" value="aa-tRNA-synth_II"/>
</dbReference>
<evidence type="ECO:0000256" key="4">
    <source>
        <dbReference type="ARBA" id="ARBA00022741"/>
    </source>
</evidence>
<dbReference type="HAMAP" id="MF_00127">
    <property type="entry name" value="His_tRNA_synth"/>
    <property type="match status" value="1"/>
</dbReference>
<dbReference type="InterPro" id="IPR045864">
    <property type="entry name" value="aa-tRNA-synth_II/BPL/LPL"/>
</dbReference>
<evidence type="ECO:0000256" key="7">
    <source>
        <dbReference type="ARBA" id="ARBA00023146"/>
    </source>
</evidence>
<dbReference type="InterPro" id="IPR036621">
    <property type="entry name" value="Anticodon-bd_dom_sf"/>
</dbReference>
<dbReference type="CDD" id="cd00773">
    <property type="entry name" value="HisRS-like_core"/>
    <property type="match status" value="1"/>
</dbReference>
<evidence type="ECO:0000259" key="10">
    <source>
        <dbReference type="PROSITE" id="PS50862"/>
    </source>
</evidence>
<dbReference type="SUPFAM" id="SSF52954">
    <property type="entry name" value="Class II aaRS ABD-related"/>
    <property type="match status" value="1"/>
</dbReference>
<evidence type="ECO:0000313" key="11">
    <source>
        <dbReference type="EMBL" id="CAB4596473.1"/>
    </source>
</evidence>
<dbReference type="EC" id="6.1.1.21" evidence="2"/>
<dbReference type="GO" id="GO:0005737">
    <property type="term" value="C:cytoplasm"/>
    <property type="evidence" value="ECO:0007669"/>
    <property type="project" value="InterPro"/>
</dbReference>
<dbReference type="GO" id="GO:0004821">
    <property type="term" value="F:histidine-tRNA ligase activity"/>
    <property type="evidence" value="ECO:0007669"/>
    <property type="project" value="UniProtKB-EC"/>
</dbReference>
<dbReference type="Pfam" id="PF03129">
    <property type="entry name" value="HGTP_anticodon"/>
    <property type="match status" value="1"/>
</dbReference>
<evidence type="ECO:0000256" key="1">
    <source>
        <dbReference type="ARBA" id="ARBA00008226"/>
    </source>
</evidence>
<evidence type="ECO:0000256" key="6">
    <source>
        <dbReference type="ARBA" id="ARBA00022917"/>
    </source>
</evidence>
<evidence type="ECO:0000256" key="3">
    <source>
        <dbReference type="ARBA" id="ARBA00022598"/>
    </source>
</evidence>
<accession>A0A6J6GAK8</accession>
<evidence type="ECO:0000256" key="2">
    <source>
        <dbReference type="ARBA" id="ARBA00012815"/>
    </source>
</evidence>
<dbReference type="Pfam" id="PF13393">
    <property type="entry name" value="tRNA-synt_His"/>
    <property type="match status" value="2"/>
</dbReference>
<keyword evidence="5" id="KW-0067">ATP-binding</keyword>
<dbReference type="PANTHER" id="PTHR43707">
    <property type="entry name" value="HISTIDYL-TRNA SYNTHETASE"/>
    <property type="match status" value="1"/>
</dbReference>
<feature type="domain" description="Aminoacyl-transfer RNA synthetases class-II family profile" evidence="10">
    <location>
        <begin position="52"/>
        <end position="328"/>
    </location>
</feature>
<dbReference type="Gene3D" id="3.40.50.800">
    <property type="entry name" value="Anticodon-binding domain"/>
    <property type="match status" value="1"/>
</dbReference>
<dbReference type="GO" id="GO:0006427">
    <property type="term" value="P:histidyl-tRNA aminoacylation"/>
    <property type="evidence" value="ECO:0007669"/>
    <property type="project" value="InterPro"/>
</dbReference>
<dbReference type="InterPro" id="IPR041715">
    <property type="entry name" value="HisRS-like_core"/>
</dbReference>
<dbReference type="SUPFAM" id="SSF55681">
    <property type="entry name" value="Class II aaRS and biotin synthetases"/>
    <property type="match status" value="1"/>
</dbReference>
<proteinExistence type="inferred from homology"/>
<dbReference type="PANTHER" id="PTHR43707:SF1">
    <property type="entry name" value="HISTIDINE--TRNA LIGASE, MITOCHONDRIAL-RELATED"/>
    <property type="match status" value="1"/>
</dbReference>
<reference evidence="11" key="1">
    <citation type="submission" date="2020-05" db="EMBL/GenBank/DDBJ databases">
        <authorList>
            <person name="Chiriac C."/>
            <person name="Salcher M."/>
            <person name="Ghai R."/>
            <person name="Kavagutti S V."/>
        </authorList>
    </citation>
    <scope>NUCLEOTIDE SEQUENCE</scope>
</reference>
<comment type="similarity">
    <text evidence="1">Belongs to the class-II aminoacyl-tRNA synthetase family.</text>
</comment>
<keyword evidence="6" id="KW-0648">Protein biosynthesis</keyword>
<keyword evidence="4" id="KW-0547">Nucleotide-binding</keyword>
<keyword evidence="3" id="KW-0436">Ligase</keyword>
<dbReference type="InterPro" id="IPR004516">
    <property type="entry name" value="HisRS/HisZ"/>
</dbReference>
<sequence length="435" mass="47452">MTAPVVLTIVSESTSSPRIEAFKAPVGTRDVLPPESARWQRLIADFAAQVGRAGYGLVQSPMFEEIGVFNRMGEGTDVVRKEMYDFLDKGDRHLALRPEGTASVARAYIQHRPATPWKVWYAAPNFRYERPQAGRFRQHHQLGLEALGSLDPDLDVEVISLLWDFYASIGLRQVELVLNSMGTAEDRRRYINDIRSWLVGRIGDLDPADAEKVEAHPMRVLDSKRPTTIAAIVDAPRITDRLSDEAMVRFERVQAGLVSLGVPFRLEPRLVRGLDYYTHTTFEFVSSALDAAQSTIGGGGRYDGLVESLGGPATPGIGFGSGVERVLLTCDAEGVFDAVEQRVDVYVIDTAGGDAGRDLSVELRRAGIAAERSFDGRSMKSQMKSADKSGAALVLIIGGDESESGTVTIRDLRGDTGQETVDRVAVVAVVATRLS</sequence>
<dbReference type="InterPro" id="IPR033656">
    <property type="entry name" value="HisRS_anticodon"/>
</dbReference>
<organism evidence="11">
    <name type="scientific">freshwater metagenome</name>
    <dbReference type="NCBI Taxonomy" id="449393"/>
    <lineage>
        <taxon>unclassified sequences</taxon>
        <taxon>metagenomes</taxon>
        <taxon>ecological metagenomes</taxon>
    </lineage>
</organism>
<name>A0A6J6GAK8_9ZZZZ</name>
<dbReference type="NCBIfam" id="TIGR00442">
    <property type="entry name" value="hisS"/>
    <property type="match status" value="1"/>
</dbReference>
<comment type="catalytic activity">
    <reaction evidence="9">
        <text>tRNA(His) + L-histidine + ATP = L-histidyl-tRNA(His) + AMP + diphosphate + H(+)</text>
        <dbReference type="Rhea" id="RHEA:17313"/>
        <dbReference type="Rhea" id="RHEA-COMP:9665"/>
        <dbReference type="Rhea" id="RHEA-COMP:9689"/>
        <dbReference type="ChEBI" id="CHEBI:15378"/>
        <dbReference type="ChEBI" id="CHEBI:30616"/>
        <dbReference type="ChEBI" id="CHEBI:33019"/>
        <dbReference type="ChEBI" id="CHEBI:57595"/>
        <dbReference type="ChEBI" id="CHEBI:78442"/>
        <dbReference type="ChEBI" id="CHEBI:78527"/>
        <dbReference type="ChEBI" id="CHEBI:456215"/>
        <dbReference type="EC" id="6.1.1.21"/>
    </reaction>
</comment>
<dbReference type="AlphaFoldDB" id="A0A6J6GAK8"/>
<gene>
    <name evidence="11" type="ORF">UFOPK1835_00090</name>
</gene>
<evidence type="ECO:0000256" key="9">
    <source>
        <dbReference type="ARBA" id="ARBA00047639"/>
    </source>
</evidence>
<dbReference type="PROSITE" id="PS50862">
    <property type="entry name" value="AA_TRNA_LIGASE_II"/>
    <property type="match status" value="1"/>
</dbReference>
<evidence type="ECO:0000256" key="8">
    <source>
        <dbReference type="ARBA" id="ARBA00030619"/>
    </source>
</evidence>
<evidence type="ECO:0000256" key="5">
    <source>
        <dbReference type="ARBA" id="ARBA00022840"/>
    </source>
</evidence>
<dbReference type="EMBL" id="CAEZUP010000002">
    <property type="protein sequence ID" value="CAB4596473.1"/>
    <property type="molecule type" value="Genomic_DNA"/>
</dbReference>
<dbReference type="GO" id="GO:0005524">
    <property type="term" value="F:ATP binding"/>
    <property type="evidence" value="ECO:0007669"/>
    <property type="project" value="UniProtKB-KW"/>
</dbReference>
<dbReference type="InterPro" id="IPR004154">
    <property type="entry name" value="Anticodon-bd"/>
</dbReference>
<dbReference type="Gene3D" id="3.30.930.10">
    <property type="entry name" value="Bira Bifunctional Protein, Domain 2"/>
    <property type="match status" value="1"/>
</dbReference>
<protein>
    <recommendedName>
        <fullName evidence="2">histidine--tRNA ligase</fullName>
        <ecNumber evidence="2">6.1.1.21</ecNumber>
    </recommendedName>
    <alternativeName>
        <fullName evidence="8">Histidyl-tRNA synthetase</fullName>
    </alternativeName>
</protein>
<dbReference type="InterPro" id="IPR015807">
    <property type="entry name" value="His-tRNA-ligase"/>
</dbReference>